<comment type="cofactor">
    <cofactor evidence="1">
        <name>Mg(2+)</name>
        <dbReference type="ChEBI" id="CHEBI:18420"/>
    </cofactor>
</comment>
<dbReference type="InterPro" id="IPR046346">
    <property type="entry name" value="Aminoacid_DH-like_N_sf"/>
</dbReference>
<dbReference type="GO" id="GO:0006108">
    <property type="term" value="P:malate metabolic process"/>
    <property type="evidence" value="ECO:0007669"/>
    <property type="project" value="TreeGrafter"/>
</dbReference>
<dbReference type="Proteomes" id="UP000236291">
    <property type="component" value="Unassembled WGS sequence"/>
</dbReference>
<evidence type="ECO:0000256" key="1">
    <source>
        <dbReference type="ARBA" id="ARBA00001946"/>
    </source>
</evidence>
<sequence>MKKIYTISCLQDIPLPQSPQPMGMGIPVGKLALYTALGGVRPSACLPVTIDVGTNNEKLLNDEFYIGLRQKRATGKEYYDLLHEFMSAVKQNYGEKVYVALEPVLSSFCVCLIILNGVFSLKILQITMLLSCLQNT</sequence>
<keyword evidence="2" id="KW-0472">Membrane</keyword>
<dbReference type="AlphaFoldDB" id="A0A2K3N755"/>
<accession>A0A2K3N755</accession>
<dbReference type="InterPro" id="IPR037062">
    <property type="entry name" value="Malic_N_dom_sf"/>
</dbReference>
<dbReference type="EMBL" id="ASHM01017129">
    <property type="protein sequence ID" value="PNX98860.1"/>
    <property type="molecule type" value="Genomic_DNA"/>
</dbReference>
<dbReference type="GO" id="GO:0004473">
    <property type="term" value="F:malate dehydrogenase (decarboxylating) (NADP+) activity"/>
    <property type="evidence" value="ECO:0007669"/>
    <property type="project" value="TreeGrafter"/>
</dbReference>
<keyword evidence="2" id="KW-0812">Transmembrane</keyword>
<feature type="domain" description="Malic enzyme N-terminal" evidence="3">
    <location>
        <begin position="1"/>
        <end position="106"/>
    </location>
</feature>
<dbReference type="STRING" id="57577.A0A2K3N755"/>
<dbReference type="GO" id="GO:0009507">
    <property type="term" value="C:chloroplast"/>
    <property type="evidence" value="ECO:0007669"/>
    <property type="project" value="TreeGrafter"/>
</dbReference>
<dbReference type="Gene3D" id="3.40.50.10380">
    <property type="entry name" value="Malic enzyme, N-terminal domain"/>
    <property type="match status" value="1"/>
</dbReference>
<organism evidence="4 5">
    <name type="scientific">Trifolium pratense</name>
    <name type="common">Red clover</name>
    <dbReference type="NCBI Taxonomy" id="57577"/>
    <lineage>
        <taxon>Eukaryota</taxon>
        <taxon>Viridiplantae</taxon>
        <taxon>Streptophyta</taxon>
        <taxon>Embryophyta</taxon>
        <taxon>Tracheophyta</taxon>
        <taxon>Spermatophyta</taxon>
        <taxon>Magnoliopsida</taxon>
        <taxon>eudicotyledons</taxon>
        <taxon>Gunneridae</taxon>
        <taxon>Pentapetalae</taxon>
        <taxon>rosids</taxon>
        <taxon>fabids</taxon>
        <taxon>Fabales</taxon>
        <taxon>Fabaceae</taxon>
        <taxon>Papilionoideae</taxon>
        <taxon>50 kb inversion clade</taxon>
        <taxon>NPAAA clade</taxon>
        <taxon>Hologalegina</taxon>
        <taxon>IRL clade</taxon>
        <taxon>Trifolieae</taxon>
        <taxon>Trifolium</taxon>
    </lineage>
</organism>
<evidence type="ECO:0000256" key="2">
    <source>
        <dbReference type="SAM" id="Phobius"/>
    </source>
</evidence>
<reference evidence="4 5" key="1">
    <citation type="journal article" date="2014" name="Am. J. Bot.">
        <title>Genome assembly and annotation for red clover (Trifolium pratense; Fabaceae).</title>
        <authorList>
            <person name="Istvanek J."/>
            <person name="Jaros M."/>
            <person name="Krenek A."/>
            <person name="Repkova J."/>
        </authorList>
    </citation>
    <scope>NUCLEOTIDE SEQUENCE [LARGE SCALE GENOMIC DNA]</scope>
    <source>
        <strain evidence="5">cv. Tatra</strain>
        <tissue evidence="4">Young leaves</tissue>
    </source>
</reference>
<dbReference type="InterPro" id="IPR001891">
    <property type="entry name" value="Malic_OxRdtase"/>
</dbReference>
<protein>
    <submittedName>
        <fullName evidence="4">NADP-dependent malic enzyme-like protein</fullName>
    </submittedName>
</protein>
<evidence type="ECO:0000313" key="4">
    <source>
        <dbReference type="EMBL" id="PNX98860.1"/>
    </source>
</evidence>
<feature type="non-terminal residue" evidence="4">
    <location>
        <position position="136"/>
    </location>
</feature>
<dbReference type="Pfam" id="PF00390">
    <property type="entry name" value="malic"/>
    <property type="match status" value="1"/>
</dbReference>
<evidence type="ECO:0000313" key="5">
    <source>
        <dbReference type="Proteomes" id="UP000236291"/>
    </source>
</evidence>
<comment type="caution">
    <text evidence="4">The sequence shown here is derived from an EMBL/GenBank/DDBJ whole genome shotgun (WGS) entry which is preliminary data.</text>
</comment>
<dbReference type="PANTHER" id="PTHR23406:SF89">
    <property type="entry name" value="NADP-DEPENDENT MALIC ENZYME 1"/>
    <property type="match status" value="1"/>
</dbReference>
<keyword evidence="2" id="KW-1133">Transmembrane helix</keyword>
<evidence type="ECO:0000259" key="3">
    <source>
        <dbReference type="SMART" id="SM01274"/>
    </source>
</evidence>
<dbReference type="PRINTS" id="PR00072">
    <property type="entry name" value="MALOXRDTASE"/>
</dbReference>
<proteinExistence type="predicted"/>
<reference evidence="4 5" key="2">
    <citation type="journal article" date="2017" name="Front. Plant Sci.">
        <title>Gene Classification and Mining of Molecular Markers Useful in Red Clover (Trifolium pratense) Breeding.</title>
        <authorList>
            <person name="Istvanek J."/>
            <person name="Dluhosova J."/>
            <person name="Dluhos P."/>
            <person name="Patkova L."/>
            <person name="Nedelnik J."/>
            <person name="Repkova J."/>
        </authorList>
    </citation>
    <scope>NUCLEOTIDE SEQUENCE [LARGE SCALE GENOMIC DNA]</scope>
    <source>
        <strain evidence="5">cv. Tatra</strain>
        <tissue evidence="4">Young leaves</tissue>
    </source>
</reference>
<dbReference type="SUPFAM" id="SSF53223">
    <property type="entry name" value="Aminoacid dehydrogenase-like, N-terminal domain"/>
    <property type="match status" value="1"/>
</dbReference>
<feature type="transmembrane region" description="Helical" evidence="2">
    <location>
        <begin position="104"/>
        <end position="124"/>
    </location>
</feature>
<dbReference type="PANTHER" id="PTHR23406">
    <property type="entry name" value="MALIC ENZYME-RELATED"/>
    <property type="match status" value="1"/>
</dbReference>
<dbReference type="SMART" id="SM01274">
    <property type="entry name" value="malic"/>
    <property type="match status" value="1"/>
</dbReference>
<name>A0A2K3N755_TRIPR</name>
<dbReference type="InterPro" id="IPR012301">
    <property type="entry name" value="Malic_N_dom"/>
</dbReference>
<gene>
    <name evidence="4" type="ORF">L195_g022118</name>
</gene>